<accession>K6YB97</accession>
<reference evidence="1 2" key="1">
    <citation type="journal article" date="2017" name="Antonie Van Leeuwenhoek">
        <title>Rhizobium rhizosphaerae sp. nov., a novel species isolated from rice rhizosphere.</title>
        <authorList>
            <person name="Zhao J.J."/>
            <person name="Zhang J."/>
            <person name="Zhang R.J."/>
            <person name="Zhang C.W."/>
            <person name="Yin H.Q."/>
            <person name="Zhang X.X."/>
        </authorList>
    </citation>
    <scope>NUCLEOTIDE SEQUENCE [LARGE SCALE GENOMIC DNA]</scope>
    <source>
        <strain evidence="1 2">E3</strain>
    </source>
</reference>
<dbReference type="Proteomes" id="UP000006334">
    <property type="component" value="Unassembled WGS sequence"/>
</dbReference>
<keyword evidence="2" id="KW-1185">Reference proteome</keyword>
<comment type="caution">
    <text evidence="1">The sequence shown here is derived from an EMBL/GenBank/DDBJ whole genome shotgun (WGS) entry which is preliminary data.</text>
</comment>
<dbReference type="SUPFAM" id="SSF49899">
    <property type="entry name" value="Concanavalin A-like lectins/glucanases"/>
    <property type="match status" value="1"/>
</dbReference>
<dbReference type="AlphaFoldDB" id="K6YB97"/>
<dbReference type="eggNOG" id="COG2273">
    <property type="taxonomic scope" value="Bacteria"/>
</dbReference>
<dbReference type="SUPFAM" id="SSF49785">
    <property type="entry name" value="Galactose-binding domain-like"/>
    <property type="match status" value="3"/>
</dbReference>
<sequence>MASEVRYNSKGEASGLIHQGWFSEYFDIATGEKEVHWDASPFDQDFHILLNLAVGGDWPSNVNNLGIDETAFENGQSYIIDYVRVYECSTNPTTGKGCETIRSGYKDEEDALVLGKAPIPSPPSSGVIQDLTIFADVANADWPIWDCCGGSTPALVLDDEQHGAVVEFSIGAAPTVMGFNTTLLTTPARFDASPMLEAGPLANLTFDMKIVSAPNDANAVWKFKIESNTASEAVELDITQDINGNPLATGEWQTFSFSVQDLADAGLDLTGIDVIMIFPAWGTGEGAVYRVDNVEITVDYPELVLFEDETNLDWPIWDCCGGSTPVEVIDDEDHGVVAEFAIGATPTVMGFLSGESIVFDASLLVTSGLVQFDMKVVSGTASAETPWLFKVESNGAAQAVEIDLTNSNEGVAPVTGEWQTYTFSIQDLADAGIDLANIDVVMIFPAWGAGEGVVYRVDNAKIFNPSAPSLTLFEQEENAQWPMWDCCGGSTPSIAIDADPLHGATAEFQIGAAPTVMGFQAEEDAEFDASNILGGGVIRFDMKVVTSPGDSTEWFFKVESLGAATAVEIAVEESKEGETPVTGEWQTYTFDLQALADAGLDVSAIDVMMVFPAWGTGEGAVYRIDNAKITSK</sequence>
<dbReference type="InterPro" id="IPR013320">
    <property type="entry name" value="ConA-like_dom_sf"/>
</dbReference>
<name>K6YB97_9ALTE</name>
<dbReference type="Gene3D" id="2.60.120.430">
    <property type="entry name" value="Galactose-binding lectin"/>
    <property type="match status" value="3"/>
</dbReference>
<dbReference type="Gene3D" id="2.60.120.200">
    <property type="match status" value="1"/>
</dbReference>
<dbReference type="InterPro" id="IPR008979">
    <property type="entry name" value="Galactose-bd-like_sf"/>
</dbReference>
<organism evidence="1 2">
    <name type="scientific">Aliiglaciecola lipolytica E3</name>
    <dbReference type="NCBI Taxonomy" id="1127673"/>
    <lineage>
        <taxon>Bacteria</taxon>
        <taxon>Pseudomonadati</taxon>
        <taxon>Pseudomonadota</taxon>
        <taxon>Gammaproteobacteria</taxon>
        <taxon>Alteromonadales</taxon>
        <taxon>Alteromonadaceae</taxon>
        <taxon>Aliiglaciecola</taxon>
    </lineage>
</organism>
<protein>
    <submittedName>
        <fullName evidence="1">Glucan endo-1,3-beta-D-glucosidase</fullName>
    </submittedName>
</protein>
<evidence type="ECO:0000313" key="1">
    <source>
        <dbReference type="EMBL" id="GAC13908.1"/>
    </source>
</evidence>
<proteinExistence type="predicted"/>
<gene>
    <name evidence="1" type="ORF">GLIP_1267</name>
</gene>
<dbReference type="EMBL" id="BAEN01000023">
    <property type="protein sequence ID" value="GAC13908.1"/>
    <property type="molecule type" value="Genomic_DNA"/>
</dbReference>
<evidence type="ECO:0000313" key="2">
    <source>
        <dbReference type="Proteomes" id="UP000006334"/>
    </source>
</evidence>
<dbReference type="STRING" id="1127673.GLIP_1267"/>